<dbReference type="AlphaFoldDB" id="A0AAD5W5M6"/>
<protein>
    <recommendedName>
        <fullName evidence="1">HNH nuclease domain-containing protein</fullName>
    </recommendedName>
</protein>
<organism evidence="2 3">
    <name type="scientific">Leucocoprinus birnbaumii</name>
    <dbReference type="NCBI Taxonomy" id="56174"/>
    <lineage>
        <taxon>Eukaryota</taxon>
        <taxon>Fungi</taxon>
        <taxon>Dikarya</taxon>
        <taxon>Basidiomycota</taxon>
        <taxon>Agaricomycotina</taxon>
        <taxon>Agaricomycetes</taxon>
        <taxon>Agaricomycetidae</taxon>
        <taxon>Agaricales</taxon>
        <taxon>Agaricineae</taxon>
        <taxon>Agaricaceae</taxon>
        <taxon>Leucocoprinus</taxon>
    </lineage>
</organism>
<dbReference type="Pfam" id="PF13391">
    <property type="entry name" value="HNH_2"/>
    <property type="match status" value="1"/>
</dbReference>
<accession>A0AAD5W5M6</accession>
<evidence type="ECO:0000313" key="2">
    <source>
        <dbReference type="EMBL" id="KAJ3574973.1"/>
    </source>
</evidence>
<gene>
    <name evidence="2" type="ORF">NP233_g1407</name>
</gene>
<keyword evidence="3" id="KW-1185">Reference proteome</keyword>
<name>A0AAD5W5M6_9AGAR</name>
<dbReference type="InterPro" id="IPR003615">
    <property type="entry name" value="HNH_nuc"/>
</dbReference>
<dbReference type="EMBL" id="JANIEX010000051">
    <property type="protein sequence ID" value="KAJ3574973.1"/>
    <property type="molecule type" value="Genomic_DNA"/>
</dbReference>
<proteinExistence type="predicted"/>
<feature type="domain" description="HNH nuclease" evidence="1">
    <location>
        <begin position="147"/>
        <end position="250"/>
    </location>
</feature>
<evidence type="ECO:0000313" key="3">
    <source>
        <dbReference type="Proteomes" id="UP001213000"/>
    </source>
</evidence>
<reference evidence="2" key="1">
    <citation type="submission" date="2022-07" db="EMBL/GenBank/DDBJ databases">
        <title>Genome Sequence of Leucocoprinus birnbaumii.</title>
        <authorList>
            <person name="Buettner E."/>
        </authorList>
    </citation>
    <scope>NUCLEOTIDE SEQUENCE</scope>
    <source>
        <strain evidence="2">VT141</strain>
    </source>
</reference>
<comment type="caution">
    <text evidence="2">The sequence shown here is derived from an EMBL/GenBank/DDBJ whole genome shotgun (WGS) entry which is preliminary data.</text>
</comment>
<sequence>MSRLPQVTPDLEFEFRNDPYIIDAYNICLKHEEKFATSDNEVRRIRILGLLLFYAPKQEIRVYVAKSILSCQDDSEALVKIDRCFELHVILPFKKYREGRTPVASTHSSRSSIESRWKDVKANIAQVPPRNHQDAKDRALIRDNWKCIVTGSIHRHAPREILDSPATKIRTYLECAHIVPEGSFFNVKEKEKPGGDHKAQLDYAATILTVLEPFGCDISDCNGEKVHSLVNVITMQKDIRDLFCRLELYFEATPTENCYEIKYYDGKPFPDMADFVTFSTPPSDESPGYLPVPSSELLALHATCCKVARMSGAAEYIDRVYDDVDGLGVLDWDGSSGDLLRYKLLSLSSSEVGDHGQ</sequence>
<dbReference type="Proteomes" id="UP001213000">
    <property type="component" value="Unassembled WGS sequence"/>
</dbReference>
<evidence type="ECO:0000259" key="1">
    <source>
        <dbReference type="Pfam" id="PF13391"/>
    </source>
</evidence>